<dbReference type="PANTHER" id="PTHR43585">
    <property type="entry name" value="FUMIPYRROLE BIOSYNTHESIS PROTEIN C"/>
    <property type="match status" value="1"/>
</dbReference>
<dbReference type="SUPFAM" id="SSF56059">
    <property type="entry name" value="Glutathione synthetase ATP-binding domain-like"/>
    <property type="match status" value="1"/>
</dbReference>
<dbReference type="InterPro" id="IPR011761">
    <property type="entry name" value="ATP-grasp"/>
</dbReference>
<keyword evidence="7" id="KW-1185">Reference proteome</keyword>
<dbReference type="Gene3D" id="3.30.1490.20">
    <property type="entry name" value="ATP-grasp fold, A domain"/>
    <property type="match status" value="1"/>
</dbReference>
<dbReference type="Proteomes" id="UP001519887">
    <property type="component" value="Unassembled WGS sequence"/>
</dbReference>
<evidence type="ECO:0000256" key="4">
    <source>
        <dbReference type="PROSITE-ProRule" id="PRU00409"/>
    </source>
</evidence>
<name>A0ABS7CL93_9BACL</name>
<feature type="non-terminal residue" evidence="6">
    <location>
        <position position="1"/>
    </location>
</feature>
<accession>A0ABS7CL93</accession>
<feature type="domain" description="ATP-grasp" evidence="5">
    <location>
        <begin position="44"/>
        <end position="122"/>
    </location>
</feature>
<dbReference type="PANTHER" id="PTHR43585:SF2">
    <property type="entry name" value="ATP-GRASP ENZYME FSQD"/>
    <property type="match status" value="1"/>
</dbReference>
<organism evidence="6 7">
    <name type="scientific">Paenibacillus sepulcri</name>
    <dbReference type="NCBI Taxonomy" id="359917"/>
    <lineage>
        <taxon>Bacteria</taxon>
        <taxon>Bacillati</taxon>
        <taxon>Bacillota</taxon>
        <taxon>Bacilli</taxon>
        <taxon>Bacillales</taxon>
        <taxon>Paenibacillaceae</taxon>
        <taxon>Paenibacillus</taxon>
    </lineage>
</organism>
<evidence type="ECO:0000259" key="5">
    <source>
        <dbReference type="PROSITE" id="PS50975"/>
    </source>
</evidence>
<evidence type="ECO:0000256" key="2">
    <source>
        <dbReference type="ARBA" id="ARBA00022741"/>
    </source>
</evidence>
<feature type="non-terminal residue" evidence="6">
    <location>
        <position position="165"/>
    </location>
</feature>
<evidence type="ECO:0000256" key="1">
    <source>
        <dbReference type="ARBA" id="ARBA00022598"/>
    </source>
</evidence>
<keyword evidence="3 4" id="KW-0067">ATP-binding</keyword>
<sequence length="165" mass="18746">LIPLIDTELVLLAENRALFEQQHVRLLVSSVELNELASDKMKTFAFFTEHGIRTPRVYSEAEVQVEPLAFPLLIKPRRGSSSQGVTKIHSRRELDFFKDYIPEAMIQEYVTGEEYTVDVMLDFQGTIKAIVPRLRMETRAGEVSKGVTRRDAAVIRAVRQAVSVL</sequence>
<gene>
    <name evidence="6" type="ORF">K0U00_47410</name>
</gene>
<dbReference type="InterPro" id="IPR003806">
    <property type="entry name" value="ATP-grasp_PylC-type"/>
</dbReference>
<dbReference type="EMBL" id="JAHZIK010003198">
    <property type="protein sequence ID" value="MBW7461708.1"/>
    <property type="molecule type" value="Genomic_DNA"/>
</dbReference>
<dbReference type="PROSITE" id="PS50975">
    <property type="entry name" value="ATP_GRASP"/>
    <property type="match status" value="1"/>
</dbReference>
<dbReference type="Gene3D" id="3.30.470.20">
    <property type="entry name" value="ATP-grasp fold, B domain"/>
    <property type="match status" value="1"/>
</dbReference>
<dbReference type="InterPro" id="IPR013815">
    <property type="entry name" value="ATP_grasp_subdomain_1"/>
</dbReference>
<evidence type="ECO:0000256" key="3">
    <source>
        <dbReference type="ARBA" id="ARBA00022840"/>
    </source>
</evidence>
<keyword evidence="1" id="KW-0436">Ligase</keyword>
<evidence type="ECO:0000313" key="6">
    <source>
        <dbReference type="EMBL" id="MBW7461708.1"/>
    </source>
</evidence>
<dbReference type="Pfam" id="PF02655">
    <property type="entry name" value="ATP-grasp_3"/>
    <property type="match status" value="1"/>
</dbReference>
<proteinExistence type="predicted"/>
<keyword evidence="2 4" id="KW-0547">Nucleotide-binding</keyword>
<reference evidence="6 7" key="1">
    <citation type="submission" date="2021-07" db="EMBL/GenBank/DDBJ databases">
        <title>Paenibacillus radiodurans sp. nov., isolated from the southeastern edge of Tengger Desert.</title>
        <authorList>
            <person name="Zhang G."/>
        </authorList>
    </citation>
    <scope>NUCLEOTIDE SEQUENCE [LARGE SCALE GENOMIC DNA]</scope>
    <source>
        <strain evidence="6 7">CCM 7311</strain>
    </source>
</reference>
<protein>
    <submittedName>
        <fullName evidence="6">ATP-grasp domain-containing protein</fullName>
    </submittedName>
</protein>
<dbReference type="InterPro" id="IPR052032">
    <property type="entry name" value="ATP-dep_AA_Ligase"/>
</dbReference>
<comment type="caution">
    <text evidence="6">The sequence shown here is derived from an EMBL/GenBank/DDBJ whole genome shotgun (WGS) entry which is preliminary data.</text>
</comment>
<evidence type="ECO:0000313" key="7">
    <source>
        <dbReference type="Proteomes" id="UP001519887"/>
    </source>
</evidence>